<sequence length="328" mass="38828">MIKYKKTEKDLGYTIIENIFINDFMPSADGAFVKVYLMGLKLLQENKGDSIREKNLADILGMTESDIKRAYKYWSDLQIVEVETEGEENIYSYVNLKELYIDNIWNVVPVQNDVSDLLDNSRVAEFFANIEFYLRKSISSSEKMNIYNWTSIYNMPLFMIEEAFYFASEIRGVYAIKYVEKIVLNWADKNIRTLEDLDEYNRTHEEKYFRYNKIMKAIGLSKKEFNKYDFEMINSWYDDFSDEMIMEATSKVVNVKSPSVAYVNGVIDNWRKKGFKTVEEVRSEKKPPKVNIKKNFTSTNHQTSKYSKEELEKIARQKMMDAMKKINR</sequence>
<dbReference type="NCBIfam" id="TIGR01446">
    <property type="entry name" value="DnaD_dom"/>
    <property type="match status" value="2"/>
</dbReference>
<dbReference type="PANTHER" id="PTHR37293:SF5">
    <property type="entry name" value="DNA REPLICATION PROTEIN"/>
    <property type="match status" value="1"/>
</dbReference>
<dbReference type="PIRSF" id="PIRSF033722">
    <property type="entry name" value="DnaD_CA_C3587_prd"/>
    <property type="match status" value="1"/>
</dbReference>
<protein>
    <submittedName>
        <fullName evidence="3">DnaD domain protein</fullName>
    </submittedName>
</protein>
<dbReference type="OrthoDB" id="1652900at2"/>
<comment type="similarity">
    <text evidence="1">Belongs to the DnaB/DnaD family.</text>
</comment>
<dbReference type="PANTHER" id="PTHR37293">
    <property type="entry name" value="PHAGE REPLICATION PROTEIN-RELATED"/>
    <property type="match status" value="1"/>
</dbReference>
<keyword evidence="4" id="KW-1185">Reference proteome</keyword>
<accession>E0NJE6</accession>
<dbReference type="InterPro" id="IPR053162">
    <property type="entry name" value="DnaD"/>
</dbReference>
<name>E0NJE6_9FIRM</name>
<evidence type="ECO:0000259" key="2">
    <source>
        <dbReference type="Pfam" id="PF07261"/>
    </source>
</evidence>
<evidence type="ECO:0000313" key="4">
    <source>
        <dbReference type="Proteomes" id="UP000003280"/>
    </source>
</evidence>
<evidence type="ECO:0000256" key="1">
    <source>
        <dbReference type="ARBA" id="ARBA00093462"/>
    </source>
</evidence>
<dbReference type="HOGENOM" id="CLU_050990_1_0_9"/>
<organism evidence="3 4">
    <name type="scientific">Peptoniphilus duerdenii ATCC BAA-1640</name>
    <dbReference type="NCBI Taxonomy" id="862517"/>
    <lineage>
        <taxon>Bacteria</taxon>
        <taxon>Bacillati</taxon>
        <taxon>Bacillota</taxon>
        <taxon>Tissierellia</taxon>
        <taxon>Tissierellales</taxon>
        <taxon>Peptoniphilaceae</taxon>
        <taxon>Peptoniphilus</taxon>
    </lineage>
</organism>
<dbReference type="InterPro" id="IPR006343">
    <property type="entry name" value="DnaB/C_C"/>
</dbReference>
<evidence type="ECO:0000313" key="3">
    <source>
        <dbReference type="EMBL" id="EFM26094.1"/>
    </source>
</evidence>
<dbReference type="InterPro" id="IPR034829">
    <property type="entry name" value="DnaD-like_sf"/>
</dbReference>
<feature type="domain" description="DnaB/C C-terminal" evidence="2">
    <location>
        <begin position="128"/>
        <end position="200"/>
    </location>
</feature>
<dbReference type="RefSeq" id="WP_008901121.1">
    <property type="nucleotide sequence ID" value="NZ_GL397071.1"/>
</dbReference>
<dbReference type="Proteomes" id="UP000003280">
    <property type="component" value="Unassembled WGS sequence"/>
</dbReference>
<dbReference type="AlphaFoldDB" id="E0NJE6"/>
<dbReference type="SUPFAM" id="SSF158499">
    <property type="entry name" value="DnaD domain-like"/>
    <property type="match status" value="2"/>
</dbReference>
<dbReference type="eggNOG" id="COG3935">
    <property type="taxonomic scope" value="Bacteria"/>
</dbReference>
<dbReference type="STRING" id="862517.HMPREF9225_0285"/>
<feature type="domain" description="DnaB/C C-terminal" evidence="2">
    <location>
        <begin position="226"/>
        <end position="283"/>
    </location>
</feature>
<dbReference type="Pfam" id="PF07261">
    <property type="entry name" value="DnaB_2"/>
    <property type="match status" value="2"/>
</dbReference>
<comment type="caution">
    <text evidence="3">The sequence shown here is derived from an EMBL/GenBank/DDBJ whole genome shotgun (WGS) entry which is preliminary data.</text>
</comment>
<dbReference type="InterPro" id="IPR017019">
    <property type="entry name" value="DNA_replication_prd_bac"/>
</dbReference>
<dbReference type="Gene3D" id="1.10.10.630">
    <property type="entry name" value="DnaD domain-like"/>
    <property type="match status" value="2"/>
</dbReference>
<proteinExistence type="inferred from homology"/>
<dbReference type="EMBL" id="AEEH01000017">
    <property type="protein sequence ID" value="EFM26094.1"/>
    <property type="molecule type" value="Genomic_DNA"/>
</dbReference>
<reference evidence="3 4" key="1">
    <citation type="submission" date="2010-07" db="EMBL/GenBank/DDBJ databases">
        <authorList>
            <person name="Muzny D."/>
            <person name="Qin X."/>
            <person name="Deng J."/>
            <person name="Jiang H."/>
            <person name="Liu Y."/>
            <person name="Qu J."/>
            <person name="Song X.-Z."/>
            <person name="Zhang L."/>
            <person name="Thornton R."/>
            <person name="Coyle M."/>
            <person name="Francisco L."/>
            <person name="Jackson L."/>
            <person name="Javaid M."/>
            <person name="Korchina V."/>
            <person name="Kovar C."/>
            <person name="Mata R."/>
            <person name="Mathew T."/>
            <person name="Ngo R."/>
            <person name="Nguyen L."/>
            <person name="Nguyen N."/>
            <person name="Okwuonu G."/>
            <person name="Ongeri F."/>
            <person name="Pham C."/>
            <person name="Simmons D."/>
            <person name="Wilczek-Boney K."/>
            <person name="Hale W."/>
            <person name="Jakkamsetti A."/>
            <person name="Pham P."/>
            <person name="Ruth R."/>
            <person name="San Lucas F."/>
            <person name="Warren J."/>
            <person name="Zhang J."/>
            <person name="Zhao Z."/>
            <person name="Zhou C."/>
            <person name="Zhu D."/>
            <person name="Lee S."/>
            <person name="Bess C."/>
            <person name="Blankenburg K."/>
            <person name="Forbes L."/>
            <person name="Fu Q."/>
            <person name="Gubbala S."/>
            <person name="Hirani K."/>
            <person name="Jayaseelan J.C."/>
            <person name="Lara F."/>
            <person name="Munidasa M."/>
            <person name="Palculict T."/>
            <person name="Patil S."/>
            <person name="Pu L.-L."/>
            <person name="Saada N."/>
            <person name="Tang L."/>
            <person name="Weissenberger G."/>
            <person name="Zhu Y."/>
            <person name="Hemphill L."/>
            <person name="Shang Y."/>
            <person name="Youmans B."/>
            <person name="Ayvaz T."/>
            <person name="Ross M."/>
            <person name="Santibanez J."/>
            <person name="Aqrawi P."/>
            <person name="Gross S."/>
            <person name="Joshi V."/>
            <person name="Fowler G."/>
            <person name="Nazareth L."/>
            <person name="Reid J."/>
            <person name="Worley K."/>
            <person name="Petrosino J."/>
            <person name="Highlander S."/>
            <person name="Gibbs R."/>
        </authorList>
    </citation>
    <scope>NUCLEOTIDE SEQUENCE [LARGE SCALE GENOMIC DNA]</scope>
    <source>
        <strain evidence="3 4">ATCC BAA-1640</strain>
    </source>
</reference>
<gene>
    <name evidence="3" type="ORF">HMPREF9225_0285</name>
</gene>